<dbReference type="InterPro" id="IPR044861">
    <property type="entry name" value="IPNS-like_FE2OG_OXY"/>
</dbReference>
<dbReference type="Gene3D" id="2.60.120.330">
    <property type="entry name" value="B-lactam Antibiotic, Isopenicillin N Synthase, Chain"/>
    <property type="match status" value="1"/>
</dbReference>
<gene>
    <name evidence="8" type="ORF">SETIT_5G028500v2</name>
</gene>
<dbReference type="GO" id="GO:0046872">
    <property type="term" value="F:metal ion binding"/>
    <property type="evidence" value="ECO:0007669"/>
    <property type="project" value="UniProtKB-KW"/>
</dbReference>
<evidence type="ECO:0000256" key="5">
    <source>
        <dbReference type="RuleBase" id="RU003682"/>
    </source>
</evidence>
<comment type="similarity">
    <text evidence="1 5">Belongs to the iron/ascorbate-dependent oxidoreductase family.</text>
</comment>
<dbReference type="EMBL" id="CM003532">
    <property type="protein sequence ID" value="RCV23724.1"/>
    <property type="molecule type" value="Genomic_DNA"/>
</dbReference>
<evidence type="ECO:0000256" key="2">
    <source>
        <dbReference type="ARBA" id="ARBA00022723"/>
    </source>
</evidence>
<feature type="compositionally biased region" description="Low complexity" evidence="6">
    <location>
        <begin position="42"/>
        <end position="55"/>
    </location>
</feature>
<feature type="region of interest" description="Disordered" evidence="6">
    <location>
        <begin position="1"/>
        <end position="72"/>
    </location>
</feature>
<protein>
    <recommendedName>
        <fullName evidence="7">Fe2OG dioxygenase domain-containing protein</fullName>
    </recommendedName>
</protein>
<keyword evidence="4 5" id="KW-0408">Iron</keyword>
<accession>A0A368R0W1</accession>
<evidence type="ECO:0000259" key="7">
    <source>
        <dbReference type="PROSITE" id="PS51471"/>
    </source>
</evidence>
<dbReference type="Pfam" id="PF14226">
    <property type="entry name" value="DIOX_N"/>
    <property type="match status" value="1"/>
</dbReference>
<dbReference type="PROSITE" id="PS51471">
    <property type="entry name" value="FE2OG_OXY"/>
    <property type="match status" value="1"/>
</dbReference>
<dbReference type="AlphaFoldDB" id="A0A368R0W1"/>
<evidence type="ECO:0000256" key="3">
    <source>
        <dbReference type="ARBA" id="ARBA00023002"/>
    </source>
</evidence>
<dbReference type="Pfam" id="PF03171">
    <property type="entry name" value="2OG-FeII_Oxy"/>
    <property type="match status" value="1"/>
</dbReference>
<dbReference type="SUPFAM" id="SSF51197">
    <property type="entry name" value="Clavaminate synthase-like"/>
    <property type="match status" value="1"/>
</dbReference>
<proteinExistence type="inferred from homology"/>
<evidence type="ECO:0000256" key="6">
    <source>
        <dbReference type="SAM" id="MobiDB-lite"/>
    </source>
</evidence>
<feature type="domain" description="Fe2OG dioxygenase" evidence="7">
    <location>
        <begin position="253"/>
        <end position="353"/>
    </location>
</feature>
<dbReference type="InterPro" id="IPR005123">
    <property type="entry name" value="Oxoglu/Fe-dep_dioxygenase_dom"/>
</dbReference>
<dbReference type="GO" id="GO:0016491">
    <property type="term" value="F:oxidoreductase activity"/>
    <property type="evidence" value="ECO:0007669"/>
    <property type="project" value="UniProtKB-KW"/>
</dbReference>
<evidence type="ECO:0000256" key="4">
    <source>
        <dbReference type="ARBA" id="ARBA00023004"/>
    </source>
</evidence>
<keyword evidence="2 5" id="KW-0479">Metal-binding</keyword>
<dbReference type="InterPro" id="IPR050295">
    <property type="entry name" value="Plant_2OG-oxidoreductases"/>
</dbReference>
<reference evidence="8" key="1">
    <citation type="journal article" date="2012" name="Nat. Biotechnol.">
        <title>Reference genome sequence of the model plant Setaria.</title>
        <authorList>
            <person name="Bennetzen J.L."/>
            <person name="Schmutz J."/>
            <person name="Wang H."/>
            <person name="Percifield R."/>
            <person name="Hawkins J."/>
            <person name="Pontaroli A.C."/>
            <person name="Estep M."/>
            <person name="Feng L."/>
            <person name="Vaughn J.N."/>
            <person name="Grimwood J."/>
            <person name="Jenkins J."/>
            <person name="Barry K."/>
            <person name="Lindquist E."/>
            <person name="Hellsten U."/>
            <person name="Deshpande S."/>
            <person name="Wang X."/>
            <person name="Wu X."/>
            <person name="Mitros T."/>
            <person name="Triplett J."/>
            <person name="Yang X."/>
            <person name="Ye C.Y."/>
            <person name="Mauro-Herrera M."/>
            <person name="Wang L."/>
            <person name="Li P."/>
            <person name="Sharma M."/>
            <person name="Sharma R."/>
            <person name="Ronald P.C."/>
            <person name="Panaud O."/>
            <person name="Kellogg E.A."/>
            <person name="Brutnell T.P."/>
            <person name="Doust A.N."/>
            <person name="Tuskan G.A."/>
            <person name="Rokhsar D."/>
            <person name="Devos K.M."/>
        </authorList>
    </citation>
    <scope>NUCLEOTIDE SEQUENCE [LARGE SCALE GENOMIC DNA]</scope>
    <source>
        <strain evidence="8">Yugu1</strain>
    </source>
</reference>
<dbReference type="OrthoDB" id="288590at2759"/>
<dbReference type="FunFam" id="2.60.120.330:FF:000079">
    <property type="entry name" value="Protein SRG1"/>
    <property type="match status" value="1"/>
</dbReference>
<sequence length="404" mass="44906">MRKQERPCRCPTCRNSPRLGTDQASGCLTGTSGRRRPPPRRSSPAAPSRSSTSAGCLTHGPRKRSSRTSEMPVSTGVSFRFSTCNLEHGQYPFLFVVTVVILCGKSKKILRFQTDSTCFRYGVSHRTHCLQLVNHGVPDEVLQDVKRDITEFFNLPLEAKKAHAQVPGGLEGYGQAFVFSETQKLDWADMIYLMISPREERDPRFWPARPPSFTGSVDRYAAETARVAASLLRSMAADLGVAPERLSEAFRGLPQSMRTTYYPPCRQASDVLGLSPHTDATGLALLLHVNDVQGLQIRKDGRWLAVDPLPGAFVVTVGDILEILSNGRYRSIEHRAVVHPDKDRISAAVFHQPCPDTTIGPLPELVKKDSGGARYKSMEYMDFMKSFFAAKLDGRRSHMDALRI</sequence>
<dbReference type="InterPro" id="IPR027443">
    <property type="entry name" value="IPNS-like_sf"/>
</dbReference>
<keyword evidence="3 5" id="KW-0560">Oxidoreductase</keyword>
<name>A0A368R0W1_SETIT</name>
<evidence type="ECO:0000313" key="8">
    <source>
        <dbReference type="EMBL" id="RCV23724.1"/>
    </source>
</evidence>
<dbReference type="InterPro" id="IPR026992">
    <property type="entry name" value="DIOX_N"/>
</dbReference>
<evidence type="ECO:0000256" key="1">
    <source>
        <dbReference type="ARBA" id="ARBA00008056"/>
    </source>
</evidence>
<dbReference type="PANTHER" id="PTHR47991">
    <property type="entry name" value="OXOGLUTARATE/IRON-DEPENDENT DIOXYGENASE"/>
    <property type="match status" value="1"/>
</dbReference>
<organism evidence="8">
    <name type="scientific">Setaria italica</name>
    <name type="common">Foxtail millet</name>
    <name type="synonym">Panicum italicum</name>
    <dbReference type="NCBI Taxonomy" id="4555"/>
    <lineage>
        <taxon>Eukaryota</taxon>
        <taxon>Viridiplantae</taxon>
        <taxon>Streptophyta</taxon>
        <taxon>Embryophyta</taxon>
        <taxon>Tracheophyta</taxon>
        <taxon>Spermatophyta</taxon>
        <taxon>Magnoliopsida</taxon>
        <taxon>Liliopsida</taxon>
        <taxon>Poales</taxon>
        <taxon>Poaceae</taxon>
        <taxon>PACMAD clade</taxon>
        <taxon>Panicoideae</taxon>
        <taxon>Panicodae</taxon>
        <taxon>Paniceae</taxon>
        <taxon>Cenchrinae</taxon>
        <taxon>Setaria</taxon>
    </lineage>
</organism>
<reference evidence="8" key="2">
    <citation type="submission" date="2015-07" db="EMBL/GenBank/DDBJ databases">
        <authorList>
            <person name="Noorani M."/>
        </authorList>
    </citation>
    <scope>NUCLEOTIDE SEQUENCE</scope>
    <source>
        <strain evidence="8">Yugu1</strain>
    </source>
</reference>